<dbReference type="Pfam" id="PF00072">
    <property type="entry name" value="Response_reg"/>
    <property type="match status" value="1"/>
</dbReference>
<feature type="modified residue" description="4-aspartylphosphate" evidence="7">
    <location>
        <position position="59"/>
    </location>
</feature>
<dbReference type="PROSITE" id="PS50045">
    <property type="entry name" value="SIGMA54_INTERACT_4"/>
    <property type="match status" value="1"/>
</dbReference>
<dbReference type="Pfam" id="PF00158">
    <property type="entry name" value="Sigma54_activat"/>
    <property type="match status" value="1"/>
</dbReference>
<evidence type="ECO:0000259" key="9">
    <source>
        <dbReference type="PROSITE" id="PS50110"/>
    </source>
</evidence>
<dbReference type="InterPro" id="IPR025662">
    <property type="entry name" value="Sigma_54_int_dom_ATP-bd_1"/>
</dbReference>
<evidence type="ECO:0000256" key="2">
    <source>
        <dbReference type="ARBA" id="ARBA00022741"/>
    </source>
</evidence>
<evidence type="ECO:0000256" key="3">
    <source>
        <dbReference type="ARBA" id="ARBA00022840"/>
    </source>
</evidence>
<dbReference type="InterPro" id="IPR002078">
    <property type="entry name" value="Sigma_54_int"/>
</dbReference>
<keyword evidence="11" id="KW-1185">Reference proteome</keyword>
<dbReference type="PROSITE" id="PS00675">
    <property type="entry name" value="SIGMA54_INTERACT_1"/>
    <property type="match status" value="1"/>
</dbReference>
<dbReference type="AlphaFoldDB" id="A0A931HCQ7"/>
<evidence type="ECO:0000259" key="8">
    <source>
        <dbReference type="PROSITE" id="PS50045"/>
    </source>
</evidence>
<dbReference type="SUPFAM" id="SSF52540">
    <property type="entry name" value="P-loop containing nucleoside triphosphate hydrolases"/>
    <property type="match status" value="1"/>
</dbReference>
<dbReference type="SUPFAM" id="SSF52172">
    <property type="entry name" value="CheY-like"/>
    <property type="match status" value="1"/>
</dbReference>
<dbReference type="PROSITE" id="PS50110">
    <property type="entry name" value="RESPONSE_REGULATORY"/>
    <property type="match status" value="1"/>
</dbReference>
<dbReference type="GO" id="GO:0006355">
    <property type="term" value="P:regulation of DNA-templated transcription"/>
    <property type="evidence" value="ECO:0007669"/>
    <property type="project" value="InterPro"/>
</dbReference>
<dbReference type="Proteomes" id="UP000617634">
    <property type="component" value="Unassembled WGS sequence"/>
</dbReference>
<dbReference type="PANTHER" id="PTHR32071">
    <property type="entry name" value="TRANSCRIPTIONAL REGULATORY PROTEIN"/>
    <property type="match status" value="1"/>
</dbReference>
<dbReference type="FunFam" id="3.40.50.2300:FF:000018">
    <property type="entry name" value="DNA-binding transcriptional regulator NtrC"/>
    <property type="match status" value="1"/>
</dbReference>
<dbReference type="Gene3D" id="3.40.50.2300">
    <property type="match status" value="1"/>
</dbReference>
<evidence type="ECO:0000256" key="5">
    <source>
        <dbReference type="ARBA" id="ARBA00023015"/>
    </source>
</evidence>
<dbReference type="Pfam" id="PF25601">
    <property type="entry name" value="AAA_lid_14"/>
    <property type="match status" value="1"/>
</dbReference>
<sequence length="436" mass="47527">MTQTSPEPRRIALVDDDKDLLRSTAQVLRLAGFEVECFDGAQGALAAIDETWPGIVVTDVRMPHISGIELFRRLHERDGELPVVLITGHGDIDMAVDLLKAGAWDFLSKPFDPDALVAAANRAMTARGLTLENRRLRALAESEGNETLIGESPAIRRLREMIPVLGGAGIDVLIEGETGTGKDLLARLIHRAGPRARHRFLPLACAGMSEALITQTFGPAPNPALLSADRGTLYLDDIDRAPSLLQDRLLTFAEQRVLRQGDNTVPIDVRIIATSQPGEDGEAPRIAPQLFFRLAAMRLAIPPLRERREDIAPLFARFCADAAQRFAREIPPVTADVRTMLDNHAWPGNVRELHNFAEQVVMGLAAPAAATTPEAPQAGLVDRVDAYEKDAIITAVIAADGEIGAAIRALQLPRKTFYYKVHKHGIDLAALRHDLS</sequence>
<reference evidence="10" key="1">
    <citation type="submission" date="2020-11" db="EMBL/GenBank/DDBJ databases">
        <title>Novosphingobium aureum sp. nov., a marine bacterium isolated from sediment of a salt flat.</title>
        <authorList>
            <person name="Yoo Y."/>
            <person name="Kim J.-J."/>
        </authorList>
    </citation>
    <scope>NUCLEOTIDE SEQUENCE</scope>
    <source>
        <strain evidence="10">YJ-S2-02</strain>
    </source>
</reference>
<evidence type="ECO:0000256" key="6">
    <source>
        <dbReference type="ARBA" id="ARBA00023163"/>
    </source>
</evidence>
<dbReference type="Gene3D" id="1.10.10.60">
    <property type="entry name" value="Homeodomain-like"/>
    <property type="match status" value="1"/>
</dbReference>
<comment type="caution">
    <text evidence="10">The sequence shown here is derived from an EMBL/GenBank/DDBJ whole genome shotgun (WGS) entry which is preliminary data.</text>
</comment>
<dbReference type="InterPro" id="IPR009057">
    <property type="entry name" value="Homeodomain-like_sf"/>
</dbReference>
<keyword evidence="2" id="KW-0547">Nucleotide-binding</keyword>
<keyword evidence="1 7" id="KW-0597">Phosphoprotein</keyword>
<dbReference type="SMART" id="SM00382">
    <property type="entry name" value="AAA"/>
    <property type="match status" value="1"/>
</dbReference>
<dbReference type="GO" id="GO:0005524">
    <property type="term" value="F:ATP binding"/>
    <property type="evidence" value="ECO:0007669"/>
    <property type="project" value="UniProtKB-KW"/>
</dbReference>
<evidence type="ECO:0000256" key="7">
    <source>
        <dbReference type="PROSITE-ProRule" id="PRU00169"/>
    </source>
</evidence>
<keyword evidence="3" id="KW-0067">ATP-binding</keyword>
<dbReference type="RefSeq" id="WP_197163945.1">
    <property type="nucleotide sequence ID" value="NZ_JADZGI010000001.1"/>
</dbReference>
<keyword evidence="6" id="KW-0804">Transcription</keyword>
<evidence type="ECO:0000313" key="10">
    <source>
        <dbReference type="EMBL" id="MBH0113640.1"/>
    </source>
</evidence>
<dbReference type="Gene3D" id="3.40.50.300">
    <property type="entry name" value="P-loop containing nucleotide triphosphate hydrolases"/>
    <property type="match status" value="1"/>
</dbReference>
<gene>
    <name evidence="10" type="ORF">I5E68_11830</name>
</gene>
<dbReference type="GO" id="GO:0000160">
    <property type="term" value="P:phosphorelay signal transduction system"/>
    <property type="evidence" value="ECO:0007669"/>
    <property type="project" value="UniProtKB-KW"/>
</dbReference>
<feature type="domain" description="Response regulatory" evidence="9">
    <location>
        <begin position="10"/>
        <end position="124"/>
    </location>
</feature>
<protein>
    <submittedName>
        <fullName evidence="10">Sigma-54-dependent Fis family transcriptional regulator</fullName>
    </submittedName>
</protein>
<keyword evidence="5" id="KW-0805">Transcription regulation</keyword>
<evidence type="ECO:0000313" key="11">
    <source>
        <dbReference type="Proteomes" id="UP000617634"/>
    </source>
</evidence>
<dbReference type="SMART" id="SM00448">
    <property type="entry name" value="REC"/>
    <property type="match status" value="1"/>
</dbReference>
<dbReference type="CDD" id="cd17549">
    <property type="entry name" value="REC_DctD-like"/>
    <property type="match status" value="1"/>
</dbReference>
<dbReference type="CDD" id="cd00009">
    <property type="entry name" value="AAA"/>
    <property type="match status" value="1"/>
</dbReference>
<accession>A0A931HCQ7</accession>
<dbReference type="InterPro" id="IPR003593">
    <property type="entry name" value="AAA+_ATPase"/>
</dbReference>
<dbReference type="PROSITE" id="PS00688">
    <property type="entry name" value="SIGMA54_INTERACT_3"/>
    <property type="match status" value="1"/>
</dbReference>
<feature type="domain" description="Sigma-54 factor interaction" evidence="8">
    <location>
        <begin position="148"/>
        <end position="362"/>
    </location>
</feature>
<dbReference type="InterPro" id="IPR011006">
    <property type="entry name" value="CheY-like_superfamily"/>
</dbReference>
<dbReference type="InterPro" id="IPR025944">
    <property type="entry name" value="Sigma_54_int_dom_CS"/>
</dbReference>
<proteinExistence type="predicted"/>
<keyword evidence="4" id="KW-0902">Two-component regulatory system</keyword>
<dbReference type="PANTHER" id="PTHR32071:SF57">
    <property type="entry name" value="C4-DICARBOXYLATE TRANSPORT TRANSCRIPTIONAL REGULATORY PROTEIN DCTD"/>
    <property type="match status" value="1"/>
</dbReference>
<dbReference type="InterPro" id="IPR001789">
    <property type="entry name" value="Sig_transdc_resp-reg_receiver"/>
</dbReference>
<organism evidence="10 11">
    <name type="scientific">Novosphingobium aureum</name>
    <dbReference type="NCBI Taxonomy" id="2792964"/>
    <lineage>
        <taxon>Bacteria</taxon>
        <taxon>Pseudomonadati</taxon>
        <taxon>Pseudomonadota</taxon>
        <taxon>Alphaproteobacteria</taxon>
        <taxon>Sphingomonadales</taxon>
        <taxon>Sphingomonadaceae</taxon>
        <taxon>Novosphingobium</taxon>
    </lineage>
</organism>
<name>A0A931HCQ7_9SPHN</name>
<dbReference type="InterPro" id="IPR058031">
    <property type="entry name" value="AAA_lid_NorR"/>
</dbReference>
<evidence type="ECO:0000256" key="4">
    <source>
        <dbReference type="ARBA" id="ARBA00023012"/>
    </source>
</evidence>
<dbReference type="SUPFAM" id="SSF46689">
    <property type="entry name" value="Homeodomain-like"/>
    <property type="match status" value="1"/>
</dbReference>
<evidence type="ECO:0000256" key="1">
    <source>
        <dbReference type="ARBA" id="ARBA00022553"/>
    </source>
</evidence>
<dbReference type="EMBL" id="JADZGI010000001">
    <property type="protein sequence ID" value="MBH0113640.1"/>
    <property type="molecule type" value="Genomic_DNA"/>
</dbReference>
<dbReference type="InterPro" id="IPR027417">
    <property type="entry name" value="P-loop_NTPase"/>
</dbReference>
<dbReference type="Gene3D" id="1.10.8.60">
    <property type="match status" value="1"/>
</dbReference>